<evidence type="ECO:0000256" key="1">
    <source>
        <dbReference type="SAM" id="MobiDB-lite"/>
    </source>
</evidence>
<name>A0A931CLN3_9MICC</name>
<dbReference type="Proteomes" id="UP000655366">
    <property type="component" value="Unassembled WGS sequence"/>
</dbReference>
<protein>
    <submittedName>
        <fullName evidence="3">Zinc ribbon domain-containing protein</fullName>
    </submittedName>
</protein>
<dbReference type="NCBIfam" id="TIGR02605">
    <property type="entry name" value="CxxC_CxxC_SSSS"/>
    <property type="match status" value="1"/>
</dbReference>
<evidence type="ECO:0000313" key="4">
    <source>
        <dbReference type="Proteomes" id="UP000655366"/>
    </source>
</evidence>
<sequence length="96" mass="10511">MPLYEFRCPNCSSFDAFYPMTDAPDSALCPTCQSPGRRRISAPNLSRTGSSAFKLIDSTKRSAAEPQVIDSRLPGSPSRTTGRITSNPLHQKLPRP</sequence>
<dbReference type="EMBL" id="JADNYM010000018">
    <property type="protein sequence ID" value="MBG0740538.1"/>
    <property type="molecule type" value="Genomic_DNA"/>
</dbReference>
<dbReference type="RefSeq" id="WP_196397475.1">
    <property type="nucleotide sequence ID" value="NZ_JADNYM010000018.1"/>
</dbReference>
<feature type="region of interest" description="Disordered" evidence="1">
    <location>
        <begin position="35"/>
        <end position="96"/>
    </location>
</feature>
<dbReference type="AlphaFoldDB" id="A0A931CLN3"/>
<dbReference type="InterPro" id="IPR013429">
    <property type="entry name" value="Regulatory_FmdB_Zinc_ribbon"/>
</dbReference>
<dbReference type="Pfam" id="PF09723">
    <property type="entry name" value="Zn_ribbon_8"/>
    <property type="match status" value="1"/>
</dbReference>
<accession>A0A931CLN3</accession>
<reference evidence="3 4" key="1">
    <citation type="submission" date="2020-11" db="EMBL/GenBank/DDBJ databases">
        <title>Arthrobacter antarcticus sp. nov., isolated from Antarctic Soil.</title>
        <authorList>
            <person name="Li J."/>
        </authorList>
    </citation>
    <scope>NUCLEOTIDE SEQUENCE [LARGE SCALE GENOMIC DNA]</scope>
    <source>
        <strain evidence="3 4">Z1-20</strain>
    </source>
</reference>
<feature type="domain" description="Putative regulatory protein FmdB zinc ribbon" evidence="2">
    <location>
        <begin position="1"/>
        <end position="41"/>
    </location>
</feature>
<organism evidence="3 4">
    <name type="scientific">Arthrobacter terrae</name>
    <dbReference type="NCBI Taxonomy" id="2935737"/>
    <lineage>
        <taxon>Bacteria</taxon>
        <taxon>Bacillati</taxon>
        <taxon>Actinomycetota</taxon>
        <taxon>Actinomycetes</taxon>
        <taxon>Micrococcales</taxon>
        <taxon>Micrococcaceae</taxon>
        <taxon>Arthrobacter</taxon>
    </lineage>
</organism>
<dbReference type="SMART" id="SM00834">
    <property type="entry name" value="CxxC_CXXC_SSSS"/>
    <property type="match status" value="1"/>
</dbReference>
<comment type="caution">
    <text evidence="3">The sequence shown here is derived from an EMBL/GenBank/DDBJ whole genome shotgun (WGS) entry which is preliminary data.</text>
</comment>
<feature type="compositionally biased region" description="Polar residues" evidence="1">
    <location>
        <begin position="77"/>
        <end position="89"/>
    </location>
</feature>
<keyword evidence="4" id="KW-1185">Reference proteome</keyword>
<evidence type="ECO:0000313" key="3">
    <source>
        <dbReference type="EMBL" id="MBG0740538.1"/>
    </source>
</evidence>
<gene>
    <name evidence="3" type="ORF">IV500_14245</name>
</gene>
<evidence type="ECO:0000259" key="2">
    <source>
        <dbReference type="SMART" id="SM00834"/>
    </source>
</evidence>
<proteinExistence type="predicted"/>